<evidence type="ECO:0000313" key="3">
    <source>
        <dbReference type="EMBL" id="TCK74272.1"/>
    </source>
</evidence>
<dbReference type="PANTHER" id="PTHR46825:SF9">
    <property type="entry name" value="BETA-LACTAMASE-RELATED DOMAIN-CONTAINING PROTEIN"/>
    <property type="match status" value="1"/>
</dbReference>
<comment type="caution">
    <text evidence="3">The sequence shown here is derived from an EMBL/GenBank/DDBJ whole genome shotgun (WGS) entry which is preliminary data.</text>
</comment>
<dbReference type="Proteomes" id="UP000295210">
    <property type="component" value="Unassembled WGS sequence"/>
</dbReference>
<organism evidence="3 4">
    <name type="scientific">Acidipila rosea</name>
    <dbReference type="NCBI Taxonomy" id="768535"/>
    <lineage>
        <taxon>Bacteria</taxon>
        <taxon>Pseudomonadati</taxon>
        <taxon>Acidobacteriota</taxon>
        <taxon>Terriglobia</taxon>
        <taxon>Terriglobales</taxon>
        <taxon>Acidobacteriaceae</taxon>
        <taxon>Acidipila</taxon>
    </lineage>
</organism>
<evidence type="ECO:0000256" key="1">
    <source>
        <dbReference type="SAM" id="SignalP"/>
    </source>
</evidence>
<protein>
    <submittedName>
        <fullName evidence="3">CubicO group peptidase (Beta-lactamase class C family)</fullName>
    </submittedName>
</protein>
<dbReference type="Gene3D" id="3.40.710.10">
    <property type="entry name" value="DD-peptidase/beta-lactamase superfamily"/>
    <property type="match status" value="1"/>
</dbReference>
<keyword evidence="1" id="KW-0732">Signal</keyword>
<dbReference type="PANTHER" id="PTHR46825">
    <property type="entry name" value="D-ALANYL-D-ALANINE-CARBOXYPEPTIDASE/ENDOPEPTIDASE AMPH"/>
    <property type="match status" value="1"/>
</dbReference>
<dbReference type="AlphaFoldDB" id="A0A4R1L7S5"/>
<reference evidence="3 4" key="1">
    <citation type="submission" date="2019-03" db="EMBL/GenBank/DDBJ databases">
        <title>Genomic Encyclopedia of Type Strains, Phase IV (KMG-IV): sequencing the most valuable type-strain genomes for metagenomic binning, comparative biology and taxonomic classification.</title>
        <authorList>
            <person name="Goeker M."/>
        </authorList>
    </citation>
    <scope>NUCLEOTIDE SEQUENCE [LARGE SCALE GENOMIC DNA]</scope>
    <source>
        <strain evidence="3 4">DSM 103428</strain>
    </source>
</reference>
<dbReference type="Pfam" id="PF00144">
    <property type="entry name" value="Beta-lactamase"/>
    <property type="match status" value="1"/>
</dbReference>
<gene>
    <name evidence="3" type="ORF">C7378_1894</name>
</gene>
<dbReference type="RefSeq" id="WP_131995095.1">
    <property type="nucleotide sequence ID" value="NZ_SMGK01000002.1"/>
</dbReference>
<proteinExistence type="predicted"/>
<dbReference type="InterPro" id="IPR001466">
    <property type="entry name" value="Beta-lactam-related"/>
</dbReference>
<evidence type="ECO:0000259" key="2">
    <source>
        <dbReference type="Pfam" id="PF00144"/>
    </source>
</evidence>
<feature type="chain" id="PRO_5020406198" evidence="1">
    <location>
        <begin position="23"/>
        <end position="474"/>
    </location>
</feature>
<name>A0A4R1L7S5_9BACT</name>
<feature type="signal peptide" evidence="1">
    <location>
        <begin position="1"/>
        <end position="22"/>
    </location>
</feature>
<accession>A0A4R1L7S5</accession>
<dbReference type="OrthoDB" id="9803467at2"/>
<feature type="domain" description="Beta-lactamase-related" evidence="2">
    <location>
        <begin position="41"/>
        <end position="354"/>
    </location>
</feature>
<dbReference type="EMBL" id="SMGK01000002">
    <property type="protein sequence ID" value="TCK74272.1"/>
    <property type="molecule type" value="Genomic_DNA"/>
</dbReference>
<evidence type="ECO:0000313" key="4">
    <source>
        <dbReference type="Proteomes" id="UP000295210"/>
    </source>
</evidence>
<dbReference type="InterPro" id="IPR012338">
    <property type="entry name" value="Beta-lactam/transpept-like"/>
</dbReference>
<dbReference type="SUPFAM" id="SSF56601">
    <property type="entry name" value="beta-lactamase/transpeptidase-like"/>
    <property type="match status" value="1"/>
</dbReference>
<sequence length="474" mass="51331">MRFQLSRFVMVVALLPILPAPAQTQAGSVNAIDASLQSRVDAAAASALQQTGLPSASVAIVEHGALVYAHAYGQARLDPPTPATAAMRYSIGSISKQFTAAAILLLQQQGKLSIDDPVSKYLPDLTRAHEVTIRMLLSHTSGYQDYWPQDYLMPPMRVATDSQHILDTWGKKPLDFDPGTRWQYSNTNYVIAGRIVEQLSGMPLMNFLQKNIFGPLKMTSVYDSDASRLADTDAQGYIRYALGPLRPAPKEGKGWMFAAGELAMPAYDLAKWDISLMDRSLLAPASYQQMFTAVKLKDGDDTHYALGLFTSPRSGHAAYEHSGEVSGFVSENIVFPDDHAAIIVLTNQDASPAASILARELTPLVLGLPGATPKQATAQAKAIFAGLQQGKIDRSLFTENCNAYFDQQALGDFASSLGPLGAPTSFEQAGESLRGGMTFHSFRVSFASGKQVVVTTYTMPDGKLEQYLVEPVLQ</sequence>
<keyword evidence="4" id="KW-1185">Reference proteome</keyword>
<dbReference type="InterPro" id="IPR050491">
    <property type="entry name" value="AmpC-like"/>
</dbReference>